<comment type="similarity">
    <text evidence="1 4 6">Belongs to the aldehyde dehydrogenase family.</text>
</comment>
<accession>A0ABV7E371</accession>
<comment type="caution">
    <text evidence="8">The sequence shown here is derived from an EMBL/GenBank/DDBJ whole genome shotgun (WGS) entry which is preliminary data.</text>
</comment>
<evidence type="ECO:0000313" key="9">
    <source>
        <dbReference type="Proteomes" id="UP001595456"/>
    </source>
</evidence>
<dbReference type="RefSeq" id="WP_336924846.1">
    <property type="nucleotide sequence ID" value="NZ_JBANRO010000002.1"/>
</dbReference>
<evidence type="ECO:0000259" key="7">
    <source>
        <dbReference type="Pfam" id="PF00171"/>
    </source>
</evidence>
<dbReference type="Proteomes" id="UP001595456">
    <property type="component" value="Unassembled WGS sequence"/>
</dbReference>
<keyword evidence="3" id="KW-0520">NAD</keyword>
<evidence type="ECO:0000313" key="8">
    <source>
        <dbReference type="EMBL" id="MFC3096343.1"/>
    </source>
</evidence>
<keyword evidence="2 4" id="KW-0560">Oxidoreductase</keyword>
<proteinExistence type="inferred from homology"/>
<dbReference type="InterPro" id="IPR029510">
    <property type="entry name" value="Ald_DH_CS_GLU"/>
</dbReference>
<organism evidence="8 9">
    <name type="scientific">Alteraurantiacibacter palmitatis</name>
    <dbReference type="NCBI Taxonomy" id="2054628"/>
    <lineage>
        <taxon>Bacteria</taxon>
        <taxon>Pseudomonadati</taxon>
        <taxon>Pseudomonadota</taxon>
        <taxon>Alphaproteobacteria</taxon>
        <taxon>Sphingomonadales</taxon>
        <taxon>Erythrobacteraceae</taxon>
        <taxon>Alteraurantiacibacter</taxon>
    </lineage>
</organism>
<protein>
    <recommendedName>
        <fullName evidence="4">Aldehyde dehydrogenase</fullName>
    </recommendedName>
</protein>
<feature type="active site" evidence="5">
    <location>
        <position position="220"/>
    </location>
</feature>
<dbReference type="Gene3D" id="3.40.605.10">
    <property type="entry name" value="Aldehyde Dehydrogenase, Chain A, domain 1"/>
    <property type="match status" value="1"/>
</dbReference>
<dbReference type="EMBL" id="JBHRST010000001">
    <property type="protein sequence ID" value="MFC3096343.1"/>
    <property type="molecule type" value="Genomic_DNA"/>
</dbReference>
<dbReference type="InterPro" id="IPR016162">
    <property type="entry name" value="Ald_DH_N"/>
</dbReference>
<keyword evidence="9" id="KW-1185">Reference proteome</keyword>
<evidence type="ECO:0000256" key="6">
    <source>
        <dbReference type="RuleBase" id="RU003345"/>
    </source>
</evidence>
<dbReference type="PROSITE" id="PS00687">
    <property type="entry name" value="ALDEHYDE_DEHYDR_GLU"/>
    <property type="match status" value="1"/>
</dbReference>
<evidence type="ECO:0000256" key="3">
    <source>
        <dbReference type="ARBA" id="ARBA00023027"/>
    </source>
</evidence>
<dbReference type="Pfam" id="PF00171">
    <property type="entry name" value="Aldedh"/>
    <property type="match status" value="1"/>
</dbReference>
<dbReference type="InterPro" id="IPR015590">
    <property type="entry name" value="Aldehyde_DH_dom"/>
</dbReference>
<dbReference type="InterPro" id="IPR016161">
    <property type="entry name" value="Ald_DH/histidinol_DH"/>
</dbReference>
<sequence length="453" mass="48445">MTEALPSAAELAPEIARVFALQQAHQWDVKASSAEVRKAKLAKLKAAIEAHADDIVAAVLKDTRKPEGEIRVTEVLNILGNIQLNIDSLDEWMAPTPVQPSKVETDKAMIMYEARGVCLILGPWNFPLGLVFGPLAAAVAAGNCCILKLTDLCPHVAKIAKQIVGEVFTENEVAVFEGEVDVAEALLELPFNHIFFTGSTRVGKVVMAAAAKHLATVTLELGGKSPVIIDDGADIGAISAALAGAKQFNGGQACICPDYVFVKEDARQALVDGFAANVQKNLYGEDGQINKAAIAQIVNKRNFDRVKGMVDDAVAKGATVAVGGQMDEADLTIHPTMLTDVTPQMTILQEEIFAPVLPVMTYDTLDQVIDYISARDKPLALYVFSPNEANVEKVLARTSSGGVTVNGVFSHYLENRLPFGGVNGSGMGSYHGYFGFKAFSHERAVYLHQPVAA</sequence>
<reference evidence="9" key="1">
    <citation type="journal article" date="2019" name="Int. J. Syst. Evol. Microbiol.">
        <title>The Global Catalogue of Microorganisms (GCM) 10K type strain sequencing project: providing services to taxonomists for standard genome sequencing and annotation.</title>
        <authorList>
            <consortium name="The Broad Institute Genomics Platform"/>
            <consortium name="The Broad Institute Genome Sequencing Center for Infectious Disease"/>
            <person name="Wu L."/>
            <person name="Ma J."/>
        </authorList>
    </citation>
    <scope>NUCLEOTIDE SEQUENCE [LARGE SCALE GENOMIC DNA]</scope>
    <source>
        <strain evidence="9">KCTC 52607</strain>
    </source>
</reference>
<dbReference type="InterPro" id="IPR012394">
    <property type="entry name" value="Aldehyde_DH_NAD(P)"/>
</dbReference>
<name>A0ABV7E371_9SPHN</name>
<feature type="domain" description="Aldehyde dehydrogenase" evidence="7">
    <location>
        <begin position="22"/>
        <end position="444"/>
    </location>
</feature>
<dbReference type="PANTHER" id="PTHR43570:SF20">
    <property type="entry name" value="ALDEHYDE DEHYDROGENASE ALDX-RELATED"/>
    <property type="match status" value="1"/>
</dbReference>
<gene>
    <name evidence="8" type="ORF">ACFODU_00830</name>
</gene>
<dbReference type="SUPFAM" id="SSF53720">
    <property type="entry name" value="ALDH-like"/>
    <property type="match status" value="1"/>
</dbReference>
<evidence type="ECO:0000256" key="2">
    <source>
        <dbReference type="ARBA" id="ARBA00023002"/>
    </source>
</evidence>
<dbReference type="InterPro" id="IPR016163">
    <property type="entry name" value="Ald_DH_C"/>
</dbReference>
<evidence type="ECO:0000256" key="4">
    <source>
        <dbReference type="PIRNR" id="PIRNR036492"/>
    </source>
</evidence>
<evidence type="ECO:0000256" key="1">
    <source>
        <dbReference type="ARBA" id="ARBA00009986"/>
    </source>
</evidence>
<dbReference type="PANTHER" id="PTHR43570">
    <property type="entry name" value="ALDEHYDE DEHYDROGENASE"/>
    <property type="match status" value="1"/>
</dbReference>
<evidence type="ECO:0000256" key="5">
    <source>
        <dbReference type="PROSITE-ProRule" id="PRU10007"/>
    </source>
</evidence>
<dbReference type="PIRSF" id="PIRSF036492">
    <property type="entry name" value="ALDH"/>
    <property type="match status" value="1"/>
</dbReference>
<dbReference type="Gene3D" id="3.40.309.10">
    <property type="entry name" value="Aldehyde Dehydrogenase, Chain A, domain 2"/>
    <property type="match status" value="1"/>
</dbReference>